<proteinExistence type="predicted"/>
<keyword evidence="1" id="KW-0472">Membrane</keyword>
<geneLocation type="plasmid" evidence="2 3">
    <name>pZM22-1</name>
</geneLocation>
<feature type="transmembrane region" description="Helical" evidence="1">
    <location>
        <begin position="26"/>
        <end position="51"/>
    </location>
</feature>
<keyword evidence="3" id="KW-1185">Reference proteome</keyword>
<name>A0ABY8T1H6_9BURK</name>
<sequence>MSEVTDAAFKASDDLHAGANAIGGRMVLYAAMGAVGLMVSAAAIGYGIGAWTESEVVELRLERAALQASVADFERRAGRAQLSSCDKRLCVRIVPDKTNYGVPGKEVYAIIHGY</sequence>
<keyword evidence="1" id="KW-0812">Transmembrane</keyword>
<keyword evidence="2" id="KW-0614">Plasmid</keyword>
<reference evidence="2 3" key="1">
    <citation type="submission" date="2023-05" db="EMBL/GenBank/DDBJ databases">
        <authorList>
            <person name="Yin Y."/>
            <person name="Lu Z."/>
        </authorList>
    </citation>
    <scope>NUCLEOTIDE SEQUENCE [LARGE SCALE GENOMIC DNA]</scope>
    <source>
        <strain evidence="2 3">ZM22</strain>
        <plasmid evidence="2 3">pZM22-1</plasmid>
    </source>
</reference>
<evidence type="ECO:0000313" key="3">
    <source>
        <dbReference type="Proteomes" id="UP001240697"/>
    </source>
</evidence>
<keyword evidence="1" id="KW-1133">Transmembrane helix</keyword>
<gene>
    <name evidence="2" type="ORF">QMY55_24535</name>
</gene>
<protein>
    <submittedName>
        <fullName evidence="2">Uncharacterized protein</fullName>
    </submittedName>
</protein>
<evidence type="ECO:0000313" key="2">
    <source>
        <dbReference type="EMBL" id="WHS68074.1"/>
    </source>
</evidence>
<organism evidence="2 3">
    <name type="scientific">Comamonas resistens</name>
    <dbReference type="NCBI Taxonomy" id="3046670"/>
    <lineage>
        <taxon>Bacteria</taxon>
        <taxon>Pseudomonadati</taxon>
        <taxon>Pseudomonadota</taxon>
        <taxon>Betaproteobacteria</taxon>
        <taxon>Burkholderiales</taxon>
        <taxon>Comamonadaceae</taxon>
        <taxon>Comamonas</taxon>
    </lineage>
</organism>
<dbReference type="RefSeq" id="WP_283489082.1">
    <property type="nucleotide sequence ID" value="NZ_CP125948.1"/>
</dbReference>
<dbReference type="EMBL" id="CP125948">
    <property type="protein sequence ID" value="WHS68074.1"/>
    <property type="molecule type" value="Genomic_DNA"/>
</dbReference>
<dbReference type="Proteomes" id="UP001240697">
    <property type="component" value="Plasmid pZM22-1"/>
</dbReference>
<accession>A0ABY8T1H6</accession>
<evidence type="ECO:0000256" key="1">
    <source>
        <dbReference type="SAM" id="Phobius"/>
    </source>
</evidence>